<dbReference type="Pfam" id="PF10825">
    <property type="entry name" value="DUF2752"/>
    <property type="match status" value="1"/>
</dbReference>
<dbReference type="AlphaFoldDB" id="A0A399RXI7"/>
<dbReference type="OrthoDB" id="1525013at2"/>
<reference evidence="2" key="1">
    <citation type="submission" date="2018-08" db="EMBL/GenBank/DDBJ databases">
        <title>Mucilaginibacter sp. MYSH2.</title>
        <authorList>
            <person name="Seo T."/>
        </authorList>
    </citation>
    <scope>NUCLEOTIDE SEQUENCE [LARGE SCALE GENOMIC DNA]</scope>
    <source>
        <strain evidence="2">KIRAN</strain>
    </source>
</reference>
<protein>
    <submittedName>
        <fullName evidence="1">DUF2752 domain-containing protein</fullName>
    </submittedName>
</protein>
<organism evidence="1 2">
    <name type="scientific">Pontibacter oryzae</name>
    <dbReference type="NCBI Taxonomy" id="2304593"/>
    <lineage>
        <taxon>Bacteria</taxon>
        <taxon>Pseudomonadati</taxon>
        <taxon>Bacteroidota</taxon>
        <taxon>Cytophagia</taxon>
        <taxon>Cytophagales</taxon>
        <taxon>Hymenobacteraceae</taxon>
        <taxon>Pontibacter</taxon>
    </lineage>
</organism>
<keyword evidence="2" id="KW-1185">Reference proteome</keyword>
<dbReference type="RefSeq" id="WP_119432647.1">
    <property type="nucleotide sequence ID" value="NZ_QWGE01000004.1"/>
</dbReference>
<gene>
    <name evidence="1" type="ORF">D1627_12730</name>
</gene>
<dbReference type="Proteomes" id="UP000266005">
    <property type="component" value="Unassembled WGS sequence"/>
</dbReference>
<accession>A0A399RXI7</accession>
<name>A0A399RXI7_9BACT</name>
<sequence length="110" mass="12655">MPDSTPIPPPLKAQRYQYLLEAAMWLSGLLLLAIMNPNGEHLFSFCPFSWVFEHGCWGCGLGHGIAYLVRGEWQASWQAHPLAAPAILLLMARCIQLFRWHRQHFDIHFI</sequence>
<dbReference type="EMBL" id="QWGE01000004">
    <property type="protein sequence ID" value="RIJ36700.1"/>
    <property type="molecule type" value="Genomic_DNA"/>
</dbReference>
<evidence type="ECO:0000313" key="1">
    <source>
        <dbReference type="EMBL" id="RIJ36700.1"/>
    </source>
</evidence>
<proteinExistence type="predicted"/>
<evidence type="ECO:0000313" key="2">
    <source>
        <dbReference type="Proteomes" id="UP000266005"/>
    </source>
</evidence>
<comment type="caution">
    <text evidence="1">The sequence shown here is derived from an EMBL/GenBank/DDBJ whole genome shotgun (WGS) entry which is preliminary data.</text>
</comment>
<dbReference type="InterPro" id="IPR021215">
    <property type="entry name" value="DUF2752"/>
</dbReference>